<dbReference type="InterPro" id="IPR023214">
    <property type="entry name" value="HAD_sf"/>
</dbReference>
<gene>
    <name evidence="2" type="ORF">FHX44_115846</name>
</gene>
<evidence type="ECO:0000313" key="3">
    <source>
        <dbReference type="Proteomes" id="UP000321261"/>
    </source>
</evidence>
<dbReference type="EMBL" id="VIWU01000001">
    <property type="protein sequence ID" value="TWF79910.1"/>
    <property type="molecule type" value="Genomic_DNA"/>
</dbReference>
<comment type="caution">
    <text evidence="2">The sequence shown here is derived from an EMBL/GenBank/DDBJ whole genome shotgun (WGS) entry which is preliminary data.</text>
</comment>
<keyword evidence="3" id="KW-1185">Reference proteome</keyword>
<feature type="region of interest" description="Disordered" evidence="1">
    <location>
        <begin position="23"/>
        <end position="47"/>
    </location>
</feature>
<dbReference type="InterPro" id="IPR036412">
    <property type="entry name" value="HAD-like_sf"/>
</dbReference>
<reference evidence="2 3" key="1">
    <citation type="submission" date="2019-06" db="EMBL/GenBank/DDBJ databases">
        <title>Sequencing the genomes of 1000 actinobacteria strains.</title>
        <authorList>
            <person name="Klenk H.-P."/>
        </authorList>
    </citation>
    <scope>NUCLEOTIDE SEQUENCE [LARGE SCALE GENOMIC DNA]</scope>
    <source>
        <strain evidence="2 3">DSM 45671</strain>
    </source>
</reference>
<evidence type="ECO:0008006" key="4">
    <source>
        <dbReference type="Google" id="ProtNLM"/>
    </source>
</evidence>
<organism evidence="2 3">
    <name type="scientific">Pseudonocardia hierapolitana</name>
    <dbReference type="NCBI Taxonomy" id="1128676"/>
    <lineage>
        <taxon>Bacteria</taxon>
        <taxon>Bacillati</taxon>
        <taxon>Actinomycetota</taxon>
        <taxon>Actinomycetes</taxon>
        <taxon>Pseudonocardiales</taxon>
        <taxon>Pseudonocardiaceae</taxon>
        <taxon>Pseudonocardia</taxon>
    </lineage>
</organism>
<accession>A0A561SYH1</accession>
<dbReference type="SUPFAM" id="SSF56784">
    <property type="entry name" value="HAD-like"/>
    <property type="match status" value="1"/>
</dbReference>
<proteinExistence type="predicted"/>
<dbReference type="Gene3D" id="3.40.50.1000">
    <property type="entry name" value="HAD superfamily/HAD-like"/>
    <property type="match status" value="1"/>
</dbReference>
<sequence>MVACHGWDITGARNAGLRTAFLERPGEKGPDRAADRPADTPSDLAVSSVDELATALGC</sequence>
<evidence type="ECO:0000256" key="1">
    <source>
        <dbReference type="SAM" id="MobiDB-lite"/>
    </source>
</evidence>
<dbReference type="Proteomes" id="UP000321261">
    <property type="component" value="Unassembled WGS sequence"/>
</dbReference>
<name>A0A561SYH1_9PSEU</name>
<feature type="compositionally biased region" description="Basic and acidic residues" evidence="1">
    <location>
        <begin position="24"/>
        <end position="38"/>
    </location>
</feature>
<dbReference type="AlphaFoldDB" id="A0A561SYH1"/>
<protein>
    <recommendedName>
        <fullName evidence="4">Haloacid dehalogenase-like hydrolase</fullName>
    </recommendedName>
</protein>
<evidence type="ECO:0000313" key="2">
    <source>
        <dbReference type="EMBL" id="TWF79910.1"/>
    </source>
</evidence>